<dbReference type="InterPro" id="IPR010982">
    <property type="entry name" value="Lambda_DNA-bd_dom_sf"/>
</dbReference>
<evidence type="ECO:0000256" key="1">
    <source>
        <dbReference type="ARBA" id="ARBA00023125"/>
    </source>
</evidence>
<evidence type="ECO:0000313" key="4">
    <source>
        <dbReference type="Proteomes" id="UP000419138"/>
    </source>
</evidence>
<dbReference type="Gene3D" id="1.10.260.40">
    <property type="entry name" value="lambda repressor-like DNA-binding domains"/>
    <property type="match status" value="1"/>
</dbReference>
<protein>
    <submittedName>
        <fullName evidence="3">Helix-turn-helix transcriptional regulator</fullName>
    </submittedName>
</protein>
<sequence>MSTEPPPAWVLTCCQTVGDRIRDARRAAGLTQWRLGEMVGADHKTIHRIEYGTSDPSLRLLFRIARAVGVPLSELVREEDDE</sequence>
<dbReference type="InterPro" id="IPR001387">
    <property type="entry name" value="Cro/C1-type_HTH"/>
</dbReference>
<gene>
    <name evidence="3" type="ORF">FF041_07130</name>
</gene>
<name>A0A646KD09_STRJU</name>
<dbReference type="GO" id="GO:0003677">
    <property type="term" value="F:DNA binding"/>
    <property type="evidence" value="ECO:0007669"/>
    <property type="project" value="UniProtKB-KW"/>
</dbReference>
<evidence type="ECO:0000259" key="2">
    <source>
        <dbReference type="PROSITE" id="PS50943"/>
    </source>
</evidence>
<dbReference type="CDD" id="cd00093">
    <property type="entry name" value="HTH_XRE"/>
    <property type="match status" value="1"/>
</dbReference>
<proteinExistence type="predicted"/>
<dbReference type="Pfam" id="PF01381">
    <property type="entry name" value="HTH_3"/>
    <property type="match status" value="1"/>
</dbReference>
<keyword evidence="1" id="KW-0238">DNA-binding</keyword>
<dbReference type="RefSeq" id="WP_323391391.1">
    <property type="nucleotide sequence ID" value="NZ_VCLA01000057.1"/>
</dbReference>
<dbReference type="AlphaFoldDB" id="A0A646KD09"/>
<evidence type="ECO:0000313" key="3">
    <source>
        <dbReference type="EMBL" id="MQS99997.1"/>
    </source>
</evidence>
<reference evidence="3 4" key="1">
    <citation type="submission" date="2019-05" db="EMBL/GenBank/DDBJ databases">
        <title>Comparative genomics and metabolomics analyses of clavulanic acid producing Streptomyces species provides insight into specialized metabolism and evolution of beta-lactam biosynthetic gene clusters.</title>
        <authorList>
            <person name="Moore M.A."/>
            <person name="Cruz-Morales P."/>
            <person name="Barona Gomez F."/>
            <person name="Kapil T."/>
        </authorList>
    </citation>
    <scope>NUCLEOTIDE SEQUENCE [LARGE SCALE GENOMIC DNA]</scope>
    <source>
        <strain evidence="3 4">NRRL 5741</strain>
    </source>
</reference>
<dbReference type="PROSITE" id="PS50943">
    <property type="entry name" value="HTH_CROC1"/>
    <property type="match status" value="1"/>
</dbReference>
<accession>A0A646KD09</accession>
<dbReference type="Proteomes" id="UP000419138">
    <property type="component" value="Unassembled WGS sequence"/>
</dbReference>
<feature type="domain" description="HTH cro/C1-type" evidence="2">
    <location>
        <begin position="21"/>
        <end position="75"/>
    </location>
</feature>
<dbReference type="SUPFAM" id="SSF47413">
    <property type="entry name" value="lambda repressor-like DNA-binding domains"/>
    <property type="match status" value="1"/>
</dbReference>
<dbReference type="SMART" id="SM00530">
    <property type="entry name" value="HTH_XRE"/>
    <property type="match status" value="1"/>
</dbReference>
<dbReference type="EMBL" id="VCLA01000057">
    <property type="protein sequence ID" value="MQS99997.1"/>
    <property type="molecule type" value="Genomic_DNA"/>
</dbReference>
<keyword evidence="4" id="KW-1185">Reference proteome</keyword>
<organism evidence="3 4">
    <name type="scientific">Streptomyces jumonjinensis</name>
    <dbReference type="NCBI Taxonomy" id="1945"/>
    <lineage>
        <taxon>Bacteria</taxon>
        <taxon>Bacillati</taxon>
        <taxon>Actinomycetota</taxon>
        <taxon>Actinomycetes</taxon>
        <taxon>Kitasatosporales</taxon>
        <taxon>Streptomycetaceae</taxon>
        <taxon>Streptomyces</taxon>
    </lineage>
</organism>
<dbReference type="PANTHER" id="PTHR46558:SF4">
    <property type="entry name" value="DNA-BIDING PHAGE PROTEIN"/>
    <property type="match status" value="1"/>
</dbReference>
<comment type="caution">
    <text evidence="3">The sequence shown here is derived from an EMBL/GenBank/DDBJ whole genome shotgun (WGS) entry which is preliminary data.</text>
</comment>
<dbReference type="PANTHER" id="PTHR46558">
    <property type="entry name" value="TRACRIPTIONAL REGULATORY PROTEIN-RELATED-RELATED"/>
    <property type="match status" value="1"/>
</dbReference>